<comment type="similarity">
    <text evidence="2">Belongs to the transferase hexapeptide repeat family.</text>
</comment>
<feature type="compositionally biased region" description="Low complexity" evidence="7">
    <location>
        <begin position="190"/>
        <end position="199"/>
    </location>
</feature>
<dbReference type="Proteomes" id="UP000291116">
    <property type="component" value="Unassembled WGS sequence"/>
</dbReference>
<feature type="compositionally biased region" description="Low complexity" evidence="7">
    <location>
        <begin position="133"/>
        <end position="146"/>
    </location>
</feature>
<dbReference type="UniPathway" id="UPA00136">
    <property type="reaction ID" value="UER00199"/>
</dbReference>
<keyword evidence="11" id="KW-1185">Reference proteome</keyword>
<comment type="pathway">
    <text evidence="1">Amino-acid biosynthesis; L-cysteine biosynthesis; L-cysteine from L-serine: step 1/2.</text>
</comment>
<keyword evidence="8" id="KW-0732">Signal</keyword>
<dbReference type="AlphaFoldDB" id="A0A448Z2F2"/>
<evidence type="ECO:0000259" key="9">
    <source>
        <dbReference type="SMART" id="SM00971"/>
    </source>
</evidence>
<dbReference type="Gene3D" id="2.160.10.10">
    <property type="entry name" value="Hexapeptide repeat proteins"/>
    <property type="match status" value="1"/>
</dbReference>
<dbReference type="PANTHER" id="PTHR42811">
    <property type="entry name" value="SERINE ACETYLTRANSFERASE"/>
    <property type="match status" value="1"/>
</dbReference>
<dbReference type="GO" id="GO:0009001">
    <property type="term" value="F:serine O-acetyltransferase activity"/>
    <property type="evidence" value="ECO:0007669"/>
    <property type="project" value="UniProtKB-EC"/>
</dbReference>
<feature type="domain" description="Serine acetyltransferase N-terminal" evidence="9">
    <location>
        <begin position="241"/>
        <end position="345"/>
    </location>
</feature>
<dbReference type="Pfam" id="PF00132">
    <property type="entry name" value="Hexapep"/>
    <property type="match status" value="1"/>
</dbReference>
<feature type="region of interest" description="Disordered" evidence="7">
    <location>
        <begin position="65"/>
        <end position="158"/>
    </location>
</feature>
<feature type="compositionally biased region" description="Polar residues" evidence="7">
    <location>
        <begin position="118"/>
        <end position="128"/>
    </location>
</feature>
<dbReference type="GO" id="GO:0006535">
    <property type="term" value="P:cysteine biosynthetic process from serine"/>
    <property type="evidence" value="ECO:0007669"/>
    <property type="project" value="InterPro"/>
</dbReference>
<keyword evidence="6" id="KW-0012">Acyltransferase</keyword>
<evidence type="ECO:0000256" key="8">
    <source>
        <dbReference type="SAM" id="SignalP"/>
    </source>
</evidence>
<dbReference type="OrthoDB" id="25818at2759"/>
<evidence type="ECO:0000256" key="6">
    <source>
        <dbReference type="ARBA" id="ARBA00023315"/>
    </source>
</evidence>
<keyword evidence="4" id="KW-0028">Amino-acid biosynthesis</keyword>
<feature type="compositionally biased region" description="Basic and acidic residues" evidence="7">
    <location>
        <begin position="74"/>
        <end position="85"/>
    </location>
</feature>
<feature type="chain" id="PRO_5019275905" description="serine O-acetyltransferase" evidence="8">
    <location>
        <begin position="21"/>
        <end position="540"/>
    </location>
</feature>
<name>A0A448Z2F2_9STRA</name>
<dbReference type="GO" id="GO:0005737">
    <property type="term" value="C:cytoplasm"/>
    <property type="evidence" value="ECO:0007669"/>
    <property type="project" value="InterPro"/>
</dbReference>
<accession>A0A448Z2F2</accession>
<dbReference type="InterPro" id="IPR045304">
    <property type="entry name" value="LbH_SAT"/>
</dbReference>
<evidence type="ECO:0000256" key="1">
    <source>
        <dbReference type="ARBA" id="ARBA00004876"/>
    </source>
</evidence>
<evidence type="ECO:0000256" key="2">
    <source>
        <dbReference type="ARBA" id="ARBA00007274"/>
    </source>
</evidence>
<evidence type="ECO:0000256" key="4">
    <source>
        <dbReference type="ARBA" id="ARBA00022605"/>
    </source>
</evidence>
<dbReference type="EMBL" id="CAACVS010000083">
    <property type="protein sequence ID" value="VEU36277.1"/>
    <property type="molecule type" value="Genomic_DNA"/>
</dbReference>
<evidence type="ECO:0000313" key="11">
    <source>
        <dbReference type="Proteomes" id="UP000291116"/>
    </source>
</evidence>
<protein>
    <recommendedName>
        <fullName evidence="3">serine O-acetyltransferase</fullName>
        <ecNumber evidence="3">2.3.1.30</ecNumber>
    </recommendedName>
</protein>
<dbReference type="CDD" id="cd03354">
    <property type="entry name" value="LbH_SAT"/>
    <property type="match status" value="1"/>
</dbReference>
<dbReference type="InterPro" id="IPR011004">
    <property type="entry name" value="Trimer_LpxA-like_sf"/>
</dbReference>
<reference evidence="10 11" key="1">
    <citation type="submission" date="2019-01" db="EMBL/GenBank/DDBJ databases">
        <authorList>
            <person name="Ferrante I. M."/>
        </authorList>
    </citation>
    <scope>NUCLEOTIDE SEQUENCE [LARGE SCALE GENOMIC DNA]</scope>
    <source>
        <strain evidence="10 11">B856</strain>
    </source>
</reference>
<feature type="signal peptide" evidence="8">
    <location>
        <begin position="1"/>
        <end position="20"/>
    </location>
</feature>
<dbReference type="EC" id="2.3.1.30" evidence="3"/>
<gene>
    <name evidence="10" type="ORF">PSNMU_V1.4_AUG-EV-PASAV3_0030290</name>
</gene>
<keyword evidence="5" id="KW-0808">Transferase</keyword>
<sequence length="540" mass="59383">MDPLNVFLLLLHVQVVRVSSFATQQHPQDSAGITSVYGGRTNLVSHNPLTTPSPWRLQQRRHRFTLNAEPTTNKSEEKNNDEEKARRKASTYNLGVGKNLPFGSSGIDNGDEIDPNELQWNVPETPNSKPLEKSQSNSTSKKQSYSAKDGSSEPKRVRKMVARTDQAGQLRNAMWHEEHYSKKTGPPPATTTNTTAPGGYNSRQSSDEAEGPFRRPELFYPNIDLSIPPSVYDPETSRDVVWDLMRWEAYQEAQREPLLVSFLYSSILNHDSLESSLAFLLANKLSSAAMISTQVQSLILGALDKDPSIGRAIRADIMAVRDRDPACTCLPDVFLYFKGFHALQTYRVANAIWKTDNKQVLAHYLQSQMSQTFQIDIHPNATLGSGIMLDHGTGIVIGETAHLGHNCSILHHVTLGGSGKKGVDRHPKVRQRRTVFFSMESERIATFFLSQTRCSATTRMAMDQVGDGVLLGAGASVLGNVKIGDGCQVGAGGLVITDLPPHSVAVGVPVKIIGSFVDVTEQPSVEMNQMMNQTFLSDGI</sequence>
<evidence type="ECO:0000256" key="3">
    <source>
        <dbReference type="ARBA" id="ARBA00013266"/>
    </source>
</evidence>
<dbReference type="InterPro" id="IPR042122">
    <property type="entry name" value="Ser_AcTrfase_N_sf"/>
</dbReference>
<organism evidence="10 11">
    <name type="scientific">Pseudo-nitzschia multistriata</name>
    <dbReference type="NCBI Taxonomy" id="183589"/>
    <lineage>
        <taxon>Eukaryota</taxon>
        <taxon>Sar</taxon>
        <taxon>Stramenopiles</taxon>
        <taxon>Ochrophyta</taxon>
        <taxon>Bacillariophyta</taxon>
        <taxon>Bacillariophyceae</taxon>
        <taxon>Bacillariophycidae</taxon>
        <taxon>Bacillariales</taxon>
        <taxon>Bacillariaceae</taxon>
        <taxon>Pseudo-nitzschia</taxon>
    </lineage>
</organism>
<dbReference type="SUPFAM" id="SSF51161">
    <property type="entry name" value="Trimeric LpxA-like enzymes"/>
    <property type="match status" value="1"/>
</dbReference>
<dbReference type="SMART" id="SM00971">
    <property type="entry name" value="SATase_N"/>
    <property type="match status" value="1"/>
</dbReference>
<evidence type="ECO:0000256" key="7">
    <source>
        <dbReference type="SAM" id="MobiDB-lite"/>
    </source>
</evidence>
<proteinExistence type="inferred from homology"/>
<dbReference type="InterPro" id="IPR010493">
    <property type="entry name" value="Ser_AcTrfase_N"/>
</dbReference>
<dbReference type="Pfam" id="PF06426">
    <property type="entry name" value="SATase_N"/>
    <property type="match status" value="1"/>
</dbReference>
<evidence type="ECO:0000313" key="10">
    <source>
        <dbReference type="EMBL" id="VEU36277.1"/>
    </source>
</evidence>
<feature type="region of interest" description="Disordered" evidence="7">
    <location>
        <begin position="178"/>
        <end position="211"/>
    </location>
</feature>
<dbReference type="Gene3D" id="1.10.3130.10">
    <property type="entry name" value="serine acetyltransferase, domain 1"/>
    <property type="match status" value="1"/>
</dbReference>
<dbReference type="InterPro" id="IPR001451">
    <property type="entry name" value="Hexapep"/>
</dbReference>
<evidence type="ECO:0000256" key="5">
    <source>
        <dbReference type="ARBA" id="ARBA00022679"/>
    </source>
</evidence>